<evidence type="ECO:0000313" key="4">
    <source>
        <dbReference type="Proteomes" id="UP000639772"/>
    </source>
</evidence>
<feature type="transmembrane region" description="Helical" evidence="2">
    <location>
        <begin position="118"/>
        <end position="139"/>
    </location>
</feature>
<name>A0A835S2S7_VANPL</name>
<reference evidence="3 4" key="1">
    <citation type="journal article" date="2020" name="Nat. Food">
        <title>A phased Vanilla planifolia genome enables genetic improvement of flavour and production.</title>
        <authorList>
            <person name="Hasing T."/>
            <person name="Tang H."/>
            <person name="Brym M."/>
            <person name="Khazi F."/>
            <person name="Huang T."/>
            <person name="Chambers A.H."/>
        </authorList>
    </citation>
    <scope>NUCLEOTIDE SEQUENCE [LARGE SCALE GENOMIC DNA]</scope>
    <source>
        <tissue evidence="3">Leaf</tissue>
    </source>
</reference>
<protein>
    <submittedName>
        <fullName evidence="3">Uncharacterized protein</fullName>
    </submittedName>
</protein>
<dbReference type="OrthoDB" id="1935723at2759"/>
<keyword evidence="2" id="KW-1133">Transmembrane helix</keyword>
<evidence type="ECO:0000313" key="3">
    <source>
        <dbReference type="EMBL" id="KAG0501508.1"/>
    </source>
</evidence>
<feature type="compositionally biased region" description="Polar residues" evidence="1">
    <location>
        <begin position="17"/>
        <end position="26"/>
    </location>
</feature>
<keyword evidence="2" id="KW-0472">Membrane</keyword>
<feature type="region of interest" description="Disordered" evidence="1">
    <location>
        <begin position="1"/>
        <end position="26"/>
    </location>
</feature>
<dbReference type="EMBL" id="JADCNM010000001">
    <property type="protein sequence ID" value="KAG0501508.1"/>
    <property type="molecule type" value="Genomic_DNA"/>
</dbReference>
<evidence type="ECO:0000256" key="1">
    <source>
        <dbReference type="SAM" id="MobiDB-lite"/>
    </source>
</evidence>
<evidence type="ECO:0000256" key="2">
    <source>
        <dbReference type="SAM" id="Phobius"/>
    </source>
</evidence>
<dbReference type="PANTHER" id="PTHR36785">
    <property type="entry name" value="OS05G0502500 PROTEIN"/>
    <property type="match status" value="1"/>
</dbReference>
<feature type="non-terminal residue" evidence="3">
    <location>
        <position position="1"/>
    </location>
</feature>
<accession>A0A835S2S7</accession>
<organism evidence="3 4">
    <name type="scientific">Vanilla planifolia</name>
    <name type="common">Vanilla</name>
    <dbReference type="NCBI Taxonomy" id="51239"/>
    <lineage>
        <taxon>Eukaryota</taxon>
        <taxon>Viridiplantae</taxon>
        <taxon>Streptophyta</taxon>
        <taxon>Embryophyta</taxon>
        <taxon>Tracheophyta</taxon>
        <taxon>Spermatophyta</taxon>
        <taxon>Magnoliopsida</taxon>
        <taxon>Liliopsida</taxon>
        <taxon>Asparagales</taxon>
        <taxon>Orchidaceae</taxon>
        <taxon>Vanilloideae</taxon>
        <taxon>Vanilleae</taxon>
        <taxon>Vanilla</taxon>
    </lineage>
</organism>
<gene>
    <name evidence="3" type="ORF">HPP92_001580</name>
</gene>
<proteinExistence type="predicted"/>
<comment type="caution">
    <text evidence="3">The sequence shown here is derived from an EMBL/GenBank/DDBJ whole genome shotgun (WGS) entry which is preliminary data.</text>
</comment>
<keyword evidence="2" id="KW-0812">Transmembrane</keyword>
<sequence>MWVCGRRGGRQVGGTAQVDTDNPLRSTSDGCLPPSSILIQDTFTDQVPFTSEGRIGNFPWNGYLLRVPFEKNLFRVATFAKDGISTEKRSRASLLVVRAKDGFNSDDGRWAKSNLSTVLGNLVLAVGFTYLTLTGQLGWLVDALVSIWLLAVLLPIVGLGAFFWFAGRDIVQSSCPNCGNSFQIFKSAMKDGVQFCPFCTQPFK</sequence>
<dbReference type="AlphaFoldDB" id="A0A835S2S7"/>
<dbReference type="Proteomes" id="UP000639772">
    <property type="component" value="Chromosome 1"/>
</dbReference>
<feature type="transmembrane region" description="Helical" evidence="2">
    <location>
        <begin position="145"/>
        <end position="166"/>
    </location>
</feature>
<dbReference type="PANTHER" id="PTHR36785:SF1">
    <property type="entry name" value="OS05G0502500 PROTEIN"/>
    <property type="match status" value="1"/>
</dbReference>